<dbReference type="RefSeq" id="WP_191616026.1">
    <property type="nucleotide sequence ID" value="NZ_JACYFG010000006.1"/>
</dbReference>
<evidence type="ECO:0000313" key="2">
    <source>
        <dbReference type="EMBL" id="MBD5778900.1"/>
    </source>
</evidence>
<feature type="signal peptide" evidence="1">
    <location>
        <begin position="1"/>
        <end position="27"/>
    </location>
</feature>
<protein>
    <recommendedName>
        <fullName evidence="4">DUF4440 domain-containing protein</fullName>
    </recommendedName>
</protein>
<feature type="chain" id="PRO_5037001253" description="DUF4440 domain-containing protein" evidence="1">
    <location>
        <begin position="28"/>
        <end position="142"/>
    </location>
</feature>
<evidence type="ECO:0008006" key="4">
    <source>
        <dbReference type="Google" id="ProtNLM"/>
    </source>
</evidence>
<dbReference type="Proteomes" id="UP000622317">
    <property type="component" value="Unassembled WGS sequence"/>
</dbReference>
<proteinExistence type="predicted"/>
<reference evidence="2" key="1">
    <citation type="submission" date="2020-09" db="EMBL/GenBank/DDBJ databases">
        <title>Pelagicoccus enzymogenes sp. nov. with an EPS production, isolated from marine sediment.</title>
        <authorList>
            <person name="Feng X."/>
        </authorList>
    </citation>
    <scope>NUCLEOTIDE SEQUENCE</scope>
    <source>
        <strain evidence="2">NFK12</strain>
    </source>
</reference>
<name>A0A927F6I2_9BACT</name>
<keyword evidence="1" id="KW-0732">Signal</keyword>
<accession>A0A927F6I2</accession>
<organism evidence="2 3">
    <name type="scientific">Pelagicoccus enzymogenes</name>
    <dbReference type="NCBI Taxonomy" id="2773457"/>
    <lineage>
        <taxon>Bacteria</taxon>
        <taxon>Pseudomonadati</taxon>
        <taxon>Verrucomicrobiota</taxon>
        <taxon>Opitutia</taxon>
        <taxon>Puniceicoccales</taxon>
        <taxon>Pelagicoccaceae</taxon>
        <taxon>Pelagicoccus</taxon>
    </lineage>
</organism>
<dbReference type="AlphaFoldDB" id="A0A927F6I2"/>
<sequence length="142" mass="16083">MSRVRILRVSLLSLLLPLFLPSSRADAEADVVNQAINALDHFMQAGMENDARRGAGLLKDFYTNARRAEYDTQLLYRRQGELLSNYVSISSDLYGYEIREVLGVTSVRLEGGIETLAGVTAEFKARVVYQKKRWRIANLEID</sequence>
<gene>
    <name evidence="2" type="ORF">IEN85_05305</name>
</gene>
<comment type="caution">
    <text evidence="2">The sequence shown here is derived from an EMBL/GenBank/DDBJ whole genome shotgun (WGS) entry which is preliminary data.</text>
</comment>
<evidence type="ECO:0000256" key="1">
    <source>
        <dbReference type="SAM" id="SignalP"/>
    </source>
</evidence>
<evidence type="ECO:0000313" key="3">
    <source>
        <dbReference type="Proteomes" id="UP000622317"/>
    </source>
</evidence>
<keyword evidence="3" id="KW-1185">Reference proteome</keyword>
<dbReference type="EMBL" id="JACYFG010000006">
    <property type="protein sequence ID" value="MBD5778900.1"/>
    <property type="molecule type" value="Genomic_DNA"/>
</dbReference>